<proteinExistence type="predicted"/>
<feature type="binding site" evidence="5">
    <location>
        <position position="78"/>
    </location>
    <ligand>
        <name>[4Fe-4S] cluster</name>
        <dbReference type="ChEBI" id="CHEBI:49883"/>
        <note>4Fe-4S-S-AdoMet</note>
    </ligand>
</feature>
<feature type="binding site" evidence="5">
    <location>
        <position position="74"/>
    </location>
    <ligand>
        <name>[4Fe-4S] cluster</name>
        <dbReference type="ChEBI" id="CHEBI:49883"/>
        <note>4Fe-4S-S-AdoMet</note>
    </ligand>
</feature>
<dbReference type="InterPro" id="IPR007197">
    <property type="entry name" value="rSAM"/>
</dbReference>
<reference evidence="7" key="2">
    <citation type="journal article" date="2021" name="PeerJ">
        <title>Extensive microbial diversity within the chicken gut microbiome revealed by metagenomics and culture.</title>
        <authorList>
            <person name="Gilroy R."/>
            <person name="Ravi A."/>
            <person name="Getino M."/>
            <person name="Pursley I."/>
            <person name="Horton D.L."/>
            <person name="Alikhan N.F."/>
            <person name="Baker D."/>
            <person name="Gharbi K."/>
            <person name="Hall N."/>
            <person name="Watson M."/>
            <person name="Adriaenssens E.M."/>
            <person name="Foster-Nyarko E."/>
            <person name="Jarju S."/>
            <person name="Secka A."/>
            <person name="Antonio M."/>
            <person name="Oren A."/>
            <person name="Chaudhuri R.R."/>
            <person name="La Ragione R."/>
            <person name="Hildebrand F."/>
            <person name="Pallen M.J."/>
        </authorList>
    </citation>
    <scope>NUCLEOTIDE SEQUENCE</scope>
    <source>
        <strain evidence="7">ChiBcec7-5410</strain>
    </source>
</reference>
<dbReference type="InterPro" id="IPR058240">
    <property type="entry name" value="rSAM_sf"/>
</dbReference>
<dbReference type="PANTHER" id="PTHR43075:SF1">
    <property type="entry name" value="FORMATE LYASE ACTIVATING ENZYME, PUTATIVE (AFU_ORTHOLOGUE AFUA_2G15630)-RELATED"/>
    <property type="match status" value="1"/>
</dbReference>
<dbReference type="EMBL" id="DVLW01000245">
    <property type="protein sequence ID" value="HIT95293.1"/>
    <property type="molecule type" value="Genomic_DNA"/>
</dbReference>
<dbReference type="Pfam" id="PF04055">
    <property type="entry name" value="Radical_SAM"/>
    <property type="match status" value="1"/>
</dbReference>
<evidence type="ECO:0000313" key="8">
    <source>
        <dbReference type="Proteomes" id="UP000824160"/>
    </source>
</evidence>
<dbReference type="PANTHER" id="PTHR43075">
    <property type="entry name" value="FORMATE LYASE ACTIVATING ENZYME, PUTATIVE (AFU_ORTHOLOGUE AFUA_2G15630)-RELATED"/>
    <property type="match status" value="1"/>
</dbReference>
<dbReference type="SFLD" id="SFLDG01099">
    <property type="entry name" value="Uncharacterised_Radical_SAM_Su"/>
    <property type="match status" value="1"/>
</dbReference>
<evidence type="ECO:0000256" key="3">
    <source>
        <dbReference type="ARBA" id="ARBA00023004"/>
    </source>
</evidence>
<accession>A0A9D1KRQ2</accession>
<name>A0A9D1KRQ2_9FIRM</name>
<dbReference type="AlphaFoldDB" id="A0A9D1KRQ2"/>
<dbReference type="GO" id="GO:0003824">
    <property type="term" value="F:catalytic activity"/>
    <property type="evidence" value="ECO:0007669"/>
    <property type="project" value="InterPro"/>
</dbReference>
<dbReference type="SFLD" id="SFLDS00029">
    <property type="entry name" value="Radical_SAM"/>
    <property type="match status" value="1"/>
</dbReference>
<sequence>MELTYQSNQENILSLLENCRLCPRQCGVNRLAGEKGFCGAVGEKVRVARAALHFWEEPCISGEKGSGTVFFSWCTMRCVFCQNREIRSGEAGADISIERLADIFLEQQQRGAHNINLVTPTHYLPQIILALRIARANGLTLPVVYNTSGYERAEVLRMLEGMVDIWLPDYKYLSDALAVEYSAAPGYSEMALAALDEMVRQTGEPVFDADGMMQKGVIIRHLCLPGHLEESRQVISRLFARYGNSVYYSLMNQYTPPPQKLRWPNLNERFPAQDYDELIDFAVDLGLENGFVQEEGTAEDSFIPAFDLSGVLPEE</sequence>
<evidence type="ECO:0000256" key="5">
    <source>
        <dbReference type="PIRSR" id="PIRSR004869-50"/>
    </source>
</evidence>
<dbReference type="InterPro" id="IPR016431">
    <property type="entry name" value="Pyrv-formate_lyase-activ_prd"/>
</dbReference>
<keyword evidence="2 5" id="KW-0479">Metal-binding</keyword>
<gene>
    <name evidence="7" type="ORF">IAC43_08920</name>
</gene>
<dbReference type="Proteomes" id="UP000824160">
    <property type="component" value="Unassembled WGS sequence"/>
</dbReference>
<feature type="domain" description="Radical SAM core" evidence="6">
    <location>
        <begin position="69"/>
        <end position="196"/>
    </location>
</feature>
<dbReference type="InterPro" id="IPR013785">
    <property type="entry name" value="Aldolase_TIM"/>
</dbReference>
<organism evidence="7 8">
    <name type="scientific">Candidatus Faecivivens stercoripullorum</name>
    <dbReference type="NCBI Taxonomy" id="2840805"/>
    <lineage>
        <taxon>Bacteria</taxon>
        <taxon>Bacillati</taxon>
        <taxon>Bacillota</taxon>
        <taxon>Clostridia</taxon>
        <taxon>Eubacteriales</taxon>
        <taxon>Oscillospiraceae</taxon>
        <taxon>Oscillospiraceae incertae sedis</taxon>
        <taxon>Candidatus Faecivivens</taxon>
    </lineage>
</organism>
<comment type="cofactor">
    <cofactor evidence="5">
        <name>[4Fe-4S] cluster</name>
        <dbReference type="ChEBI" id="CHEBI:49883"/>
    </cofactor>
    <text evidence="5">Binds 1 [4Fe-4S] cluster. The cluster is coordinated with 3 cysteines and an exchangeable S-adenosyl-L-methionine.</text>
</comment>
<keyword evidence="4 5" id="KW-0411">Iron-sulfur</keyword>
<feature type="binding site" evidence="5">
    <location>
        <position position="81"/>
    </location>
    <ligand>
        <name>[4Fe-4S] cluster</name>
        <dbReference type="ChEBI" id="CHEBI:49883"/>
        <note>4Fe-4S-S-AdoMet</note>
    </ligand>
</feature>
<dbReference type="CDD" id="cd01335">
    <property type="entry name" value="Radical_SAM"/>
    <property type="match status" value="1"/>
</dbReference>
<dbReference type="SUPFAM" id="SSF102114">
    <property type="entry name" value="Radical SAM enzymes"/>
    <property type="match status" value="1"/>
</dbReference>
<dbReference type="PIRSF" id="PIRSF004869">
    <property type="entry name" value="PflX_prd"/>
    <property type="match status" value="1"/>
</dbReference>
<dbReference type="GO" id="GO:0046872">
    <property type="term" value="F:metal ion binding"/>
    <property type="evidence" value="ECO:0007669"/>
    <property type="project" value="UniProtKB-KW"/>
</dbReference>
<reference evidence="7" key="1">
    <citation type="submission" date="2020-10" db="EMBL/GenBank/DDBJ databases">
        <authorList>
            <person name="Gilroy R."/>
        </authorList>
    </citation>
    <scope>NUCLEOTIDE SEQUENCE</scope>
    <source>
        <strain evidence="7">ChiBcec7-5410</strain>
    </source>
</reference>
<evidence type="ECO:0000259" key="6">
    <source>
        <dbReference type="Pfam" id="PF04055"/>
    </source>
</evidence>
<evidence type="ECO:0000256" key="4">
    <source>
        <dbReference type="ARBA" id="ARBA00023014"/>
    </source>
</evidence>
<comment type="caution">
    <text evidence="7">The sequence shown here is derived from an EMBL/GenBank/DDBJ whole genome shotgun (WGS) entry which is preliminary data.</text>
</comment>
<evidence type="ECO:0000313" key="7">
    <source>
        <dbReference type="EMBL" id="HIT95293.1"/>
    </source>
</evidence>
<dbReference type="GO" id="GO:0051536">
    <property type="term" value="F:iron-sulfur cluster binding"/>
    <property type="evidence" value="ECO:0007669"/>
    <property type="project" value="UniProtKB-KW"/>
</dbReference>
<keyword evidence="3 5" id="KW-0408">Iron</keyword>
<keyword evidence="1 5" id="KW-0949">S-adenosyl-L-methionine</keyword>
<protein>
    <submittedName>
        <fullName evidence="7">Radical SAM protein</fullName>
    </submittedName>
</protein>
<evidence type="ECO:0000256" key="1">
    <source>
        <dbReference type="ARBA" id="ARBA00022691"/>
    </source>
</evidence>
<evidence type="ECO:0000256" key="2">
    <source>
        <dbReference type="ARBA" id="ARBA00022723"/>
    </source>
</evidence>
<dbReference type="Gene3D" id="3.20.20.70">
    <property type="entry name" value="Aldolase class I"/>
    <property type="match status" value="1"/>
</dbReference>
<dbReference type="InterPro" id="IPR040085">
    <property type="entry name" value="MJ0674-like"/>
</dbReference>